<keyword evidence="14" id="KW-0804">Transcription</keyword>
<comment type="similarity">
    <text evidence="4">Belongs to the TFIIF beta subunit family.</text>
</comment>
<dbReference type="InterPro" id="IPR036909">
    <property type="entry name" value="Cyt_c-like_dom_sf"/>
</dbReference>
<dbReference type="CDD" id="cd07980">
    <property type="entry name" value="TFIIF_beta"/>
    <property type="match status" value="1"/>
</dbReference>
<dbReference type="Pfam" id="PF17683">
    <property type="entry name" value="TFIIF_beta_N"/>
    <property type="match status" value="1"/>
</dbReference>
<keyword evidence="8" id="KW-0679">Respiratory chain</keyword>
<dbReference type="InterPro" id="IPR040504">
    <property type="entry name" value="TFIIF_beta_N"/>
</dbReference>
<dbReference type="Pfam" id="PF02270">
    <property type="entry name" value="TFIIF_beta"/>
    <property type="match status" value="1"/>
</dbReference>
<keyword evidence="22" id="KW-1185">Reference proteome</keyword>
<evidence type="ECO:0000256" key="15">
    <source>
        <dbReference type="ARBA" id="ARBA00023242"/>
    </source>
</evidence>
<evidence type="ECO:0000256" key="14">
    <source>
        <dbReference type="ARBA" id="ARBA00023163"/>
    </source>
</evidence>
<comment type="caution">
    <text evidence="21">The sequence shown here is derived from an EMBL/GenBank/DDBJ whole genome shotgun (WGS) entry which is preliminary data.</text>
</comment>
<feature type="region of interest" description="Disordered" evidence="19">
    <location>
        <begin position="112"/>
        <end position="140"/>
    </location>
</feature>
<dbReference type="GO" id="GO:0003677">
    <property type="term" value="F:DNA binding"/>
    <property type="evidence" value="ECO:0007669"/>
    <property type="project" value="UniProtKB-KW"/>
</dbReference>
<dbReference type="PROSITE" id="PS51007">
    <property type="entry name" value="CYTC"/>
    <property type="match status" value="1"/>
</dbReference>
<keyword evidence="6" id="KW-0813">Transport</keyword>
<dbReference type="FunFam" id="1.10.10.10:FF:000035">
    <property type="entry name" value="General transcription factor IIF subunit 2"/>
    <property type="match status" value="1"/>
</dbReference>
<evidence type="ECO:0000256" key="13">
    <source>
        <dbReference type="ARBA" id="ARBA00023125"/>
    </source>
</evidence>
<dbReference type="InterPro" id="IPR003196">
    <property type="entry name" value="TFIIF_beta"/>
</dbReference>
<dbReference type="GO" id="GO:0009055">
    <property type="term" value="F:electron transfer activity"/>
    <property type="evidence" value="ECO:0007669"/>
    <property type="project" value="InterPro"/>
</dbReference>
<accession>A0AAD5V2I9</accession>
<dbReference type="AlphaFoldDB" id="A0AAD5V2I9"/>
<dbReference type="InterPro" id="IPR040450">
    <property type="entry name" value="TFIIF_beta_HTH"/>
</dbReference>
<dbReference type="GO" id="GO:0006367">
    <property type="term" value="P:transcription initiation at RNA polymerase II promoter"/>
    <property type="evidence" value="ECO:0007669"/>
    <property type="project" value="InterPro"/>
</dbReference>
<feature type="region of interest" description="Disordered" evidence="19">
    <location>
        <begin position="394"/>
        <end position="433"/>
    </location>
</feature>
<evidence type="ECO:0000256" key="8">
    <source>
        <dbReference type="ARBA" id="ARBA00022660"/>
    </source>
</evidence>
<proteinExistence type="inferred from homology"/>
<keyword evidence="9 18" id="KW-0479">Metal-binding</keyword>
<evidence type="ECO:0000256" key="17">
    <source>
        <dbReference type="ARBA" id="ARBA00081863"/>
    </source>
</evidence>
<evidence type="ECO:0000256" key="19">
    <source>
        <dbReference type="SAM" id="MobiDB-lite"/>
    </source>
</evidence>
<dbReference type="FunFam" id="1.10.760.10:FF:000001">
    <property type="entry name" value="Cytochrome c iso-1"/>
    <property type="match status" value="1"/>
</dbReference>
<evidence type="ECO:0000256" key="10">
    <source>
        <dbReference type="ARBA" id="ARBA00022982"/>
    </source>
</evidence>
<dbReference type="PANTHER" id="PTHR10445">
    <property type="entry name" value="GENERAL TRANSCRIPTION FACTOR IIF SUBUNIT 2"/>
    <property type="match status" value="1"/>
</dbReference>
<evidence type="ECO:0000256" key="5">
    <source>
        <dbReference type="ARBA" id="ARBA00021453"/>
    </source>
</evidence>
<dbReference type="Gene3D" id="1.10.760.10">
    <property type="entry name" value="Cytochrome c-like domain"/>
    <property type="match status" value="1"/>
</dbReference>
<dbReference type="SUPFAM" id="SSF46785">
    <property type="entry name" value="Winged helix' DNA-binding domain"/>
    <property type="match status" value="1"/>
</dbReference>
<dbReference type="InterPro" id="IPR036390">
    <property type="entry name" value="WH_DNA-bd_sf"/>
</dbReference>
<comment type="subcellular location">
    <subcellularLocation>
        <location evidence="2">Mitochondrion intermembrane space</location>
    </subcellularLocation>
    <subcellularLocation>
        <location evidence="1">Nucleus</location>
    </subcellularLocation>
</comment>
<dbReference type="PRINTS" id="PR00604">
    <property type="entry name" value="CYTCHRMECIAB"/>
</dbReference>
<evidence type="ECO:0000256" key="12">
    <source>
        <dbReference type="ARBA" id="ARBA00023015"/>
    </source>
</evidence>
<reference evidence="21" key="1">
    <citation type="submission" date="2022-07" db="EMBL/GenBank/DDBJ databases">
        <title>Genome Sequence of Physisporinus lineatus.</title>
        <authorList>
            <person name="Buettner E."/>
        </authorList>
    </citation>
    <scope>NUCLEOTIDE SEQUENCE</scope>
    <source>
        <strain evidence="21">VT162</strain>
    </source>
</reference>
<dbReference type="InterPro" id="IPR002327">
    <property type="entry name" value="Cyt_c_1A/1B"/>
</dbReference>
<evidence type="ECO:0000313" key="22">
    <source>
        <dbReference type="Proteomes" id="UP001212997"/>
    </source>
</evidence>
<dbReference type="InterPro" id="IPR009056">
    <property type="entry name" value="Cyt_c-like_dom"/>
</dbReference>
<evidence type="ECO:0000256" key="1">
    <source>
        <dbReference type="ARBA" id="ARBA00004123"/>
    </source>
</evidence>
<dbReference type="GO" id="GO:0046872">
    <property type="term" value="F:metal ion binding"/>
    <property type="evidence" value="ECO:0007669"/>
    <property type="project" value="UniProtKB-KW"/>
</dbReference>
<gene>
    <name evidence="21" type="ORF">NLI96_g5607</name>
</gene>
<dbReference type="GO" id="GO:0005758">
    <property type="term" value="C:mitochondrial intermembrane space"/>
    <property type="evidence" value="ECO:0007669"/>
    <property type="project" value="UniProtKB-SubCell"/>
</dbReference>
<evidence type="ECO:0000256" key="4">
    <source>
        <dbReference type="ARBA" id="ARBA00009543"/>
    </source>
</evidence>
<evidence type="ECO:0000256" key="9">
    <source>
        <dbReference type="ARBA" id="ARBA00022723"/>
    </source>
</evidence>
<protein>
    <recommendedName>
        <fullName evidence="5">Transcription initiation factor IIF subunit beta</fullName>
    </recommendedName>
    <alternativeName>
        <fullName evidence="17">TFIIF medium subunit</fullName>
    </alternativeName>
    <alternativeName>
        <fullName evidence="16">TFIIF-beta</fullName>
    </alternativeName>
</protein>
<keyword evidence="11 18" id="KW-0408">Iron</keyword>
<feature type="domain" description="Cytochrome c" evidence="20">
    <location>
        <begin position="6"/>
        <end position="107"/>
    </location>
</feature>
<feature type="compositionally biased region" description="Basic and acidic residues" evidence="19">
    <location>
        <begin position="112"/>
        <end position="133"/>
    </location>
</feature>
<sequence>MPFAAGDAAKGAGLFKTRCAQCHTLGAGEPHKVGPNLHGVFGRKTGQGEGFSYTAANVNKGITWDENTMFEYLENPKKYIPGTKMAFAGLKKDKDRNDLITYMKDAEDYKMDDPQIEDEKKPFDVDNATHDDAQPDPDESLMMGAGDGRVWLIKIPKFLVERWSSIDKDDVELAKIRIYNHAISTVTGKSPRIILQLPPNPDTPDIPGDEYEVDMLNNAVKNQIVVAEREKYPGTASRARTTVLTGRVKHDLQMRPRFSEKYRQRLRERSKAANTSSRPIQYIENAHPGGRGGINMLTSGVANAGSFADLVRPKPKLQKGQFERMARMPRNQLLDMLFGCFREKEYWSIKLLRERTQQPEVYLKEVLNEIAFLHRSGEHNGTWELMANFKGEGIKGENVPGPSLVGEGAETKVEDDEDDDDDDEDEDDMEEVS</sequence>
<dbReference type="InterPro" id="IPR036388">
    <property type="entry name" value="WH-like_DNA-bd_sf"/>
</dbReference>
<evidence type="ECO:0000256" key="2">
    <source>
        <dbReference type="ARBA" id="ARBA00004569"/>
    </source>
</evidence>
<name>A0AAD5V2I9_9APHY</name>
<dbReference type="EMBL" id="JANAWD010000187">
    <property type="protein sequence ID" value="KAJ3484486.1"/>
    <property type="molecule type" value="Genomic_DNA"/>
</dbReference>
<comment type="similarity">
    <text evidence="3">Belongs to the cytochrome c family.</text>
</comment>
<feature type="compositionally biased region" description="Acidic residues" evidence="19">
    <location>
        <begin position="413"/>
        <end position="433"/>
    </location>
</feature>
<keyword evidence="15" id="KW-0539">Nucleus</keyword>
<evidence type="ECO:0000256" key="16">
    <source>
        <dbReference type="ARBA" id="ARBA00081473"/>
    </source>
</evidence>
<evidence type="ECO:0000259" key="20">
    <source>
        <dbReference type="PROSITE" id="PS51007"/>
    </source>
</evidence>
<dbReference type="InterPro" id="IPR011039">
    <property type="entry name" value="TFIIF_interaction"/>
</dbReference>
<dbReference type="Gene3D" id="1.10.10.10">
    <property type="entry name" value="Winged helix-like DNA-binding domain superfamily/Winged helix DNA-binding domain"/>
    <property type="match status" value="1"/>
</dbReference>
<evidence type="ECO:0000256" key="7">
    <source>
        <dbReference type="ARBA" id="ARBA00022617"/>
    </source>
</evidence>
<dbReference type="SUPFAM" id="SSF46626">
    <property type="entry name" value="Cytochrome c"/>
    <property type="match status" value="1"/>
</dbReference>
<keyword evidence="7 18" id="KW-0349">Heme</keyword>
<keyword evidence="13" id="KW-0238">DNA-binding</keyword>
<dbReference type="GO" id="GO:0005674">
    <property type="term" value="C:transcription factor TFIIF complex"/>
    <property type="evidence" value="ECO:0007669"/>
    <property type="project" value="InterPro"/>
</dbReference>
<evidence type="ECO:0000256" key="18">
    <source>
        <dbReference type="PROSITE-ProRule" id="PRU00433"/>
    </source>
</evidence>
<evidence type="ECO:0000256" key="3">
    <source>
        <dbReference type="ARBA" id="ARBA00006488"/>
    </source>
</evidence>
<keyword evidence="12" id="KW-0805">Transcription regulation</keyword>
<evidence type="ECO:0000313" key="21">
    <source>
        <dbReference type="EMBL" id="KAJ3484486.1"/>
    </source>
</evidence>
<dbReference type="SUPFAM" id="SSF50916">
    <property type="entry name" value="Rap30/74 interaction domains"/>
    <property type="match status" value="1"/>
</dbReference>
<dbReference type="Pfam" id="PF00034">
    <property type="entry name" value="Cytochrom_C"/>
    <property type="match status" value="1"/>
</dbReference>
<organism evidence="21 22">
    <name type="scientific">Meripilus lineatus</name>
    <dbReference type="NCBI Taxonomy" id="2056292"/>
    <lineage>
        <taxon>Eukaryota</taxon>
        <taxon>Fungi</taxon>
        <taxon>Dikarya</taxon>
        <taxon>Basidiomycota</taxon>
        <taxon>Agaricomycotina</taxon>
        <taxon>Agaricomycetes</taxon>
        <taxon>Polyporales</taxon>
        <taxon>Meripilaceae</taxon>
        <taxon>Meripilus</taxon>
    </lineage>
</organism>
<evidence type="ECO:0000256" key="6">
    <source>
        <dbReference type="ARBA" id="ARBA00022448"/>
    </source>
</evidence>
<evidence type="ECO:0000256" key="11">
    <source>
        <dbReference type="ARBA" id="ARBA00023004"/>
    </source>
</evidence>
<dbReference type="Proteomes" id="UP001212997">
    <property type="component" value="Unassembled WGS sequence"/>
</dbReference>
<dbReference type="PANTHER" id="PTHR10445:SF0">
    <property type="entry name" value="GENERAL TRANSCRIPTION FACTOR IIF SUBUNIT 2"/>
    <property type="match status" value="1"/>
</dbReference>
<dbReference type="GO" id="GO:0020037">
    <property type="term" value="F:heme binding"/>
    <property type="evidence" value="ECO:0007669"/>
    <property type="project" value="InterPro"/>
</dbReference>
<keyword evidence="10" id="KW-0249">Electron transport</keyword>